<gene>
    <name evidence="2" type="primary">ORF218455</name>
</gene>
<dbReference type="AlphaFoldDB" id="A0A0B7C1M6"/>
<dbReference type="EMBL" id="HACG01051469">
    <property type="protein sequence ID" value="CEK98340.1"/>
    <property type="molecule type" value="Transcribed_RNA"/>
</dbReference>
<keyword evidence="1" id="KW-1133">Transmembrane helix</keyword>
<reference evidence="2" key="1">
    <citation type="submission" date="2014-12" db="EMBL/GenBank/DDBJ databases">
        <title>Insight into the proteome of Arion vulgaris.</title>
        <authorList>
            <person name="Aradska J."/>
            <person name="Bulat T."/>
            <person name="Smidak R."/>
            <person name="Sarate P."/>
            <person name="Gangsoo J."/>
            <person name="Sialana F."/>
            <person name="Bilban M."/>
            <person name="Lubec G."/>
        </authorList>
    </citation>
    <scope>NUCLEOTIDE SEQUENCE</scope>
    <source>
        <tissue evidence="2">Skin</tissue>
    </source>
</reference>
<sequence>EEKAKNRPMAVDQYPPAISVFCCMDPLTSHNIVSNNEIRETNKCQSNIKETMGHAKALNIHAVLLLLVSAVMWGFFS</sequence>
<feature type="transmembrane region" description="Helical" evidence="1">
    <location>
        <begin position="57"/>
        <end position="76"/>
    </location>
</feature>
<protein>
    <submittedName>
        <fullName evidence="2">Uncharacterized protein</fullName>
    </submittedName>
</protein>
<evidence type="ECO:0000256" key="1">
    <source>
        <dbReference type="SAM" id="Phobius"/>
    </source>
</evidence>
<keyword evidence="1" id="KW-0472">Membrane</keyword>
<proteinExistence type="predicted"/>
<name>A0A0B7C1M6_9EUPU</name>
<keyword evidence="1" id="KW-0812">Transmembrane</keyword>
<feature type="non-terminal residue" evidence="2">
    <location>
        <position position="1"/>
    </location>
</feature>
<evidence type="ECO:0000313" key="2">
    <source>
        <dbReference type="EMBL" id="CEK98340.1"/>
    </source>
</evidence>
<organism evidence="2">
    <name type="scientific">Arion vulgaris</name>
    <dbReference type="NCBI Taxonomy" id="1028688"/>
    <lineage>
        <taxon>Eukaryota</taxon>
        <taxon>Metazoa</taxon>
        <taxon>Spiralia</taxon>
        <taxon>Lophotrochozoa</taxon>
        <taxon>Mollusca</taxon>
        <taxon>Gastropoda</taxon>
        <taxon>Heterobranchia</taxon>
        <taxon>Euthyneura</taxon>
        <taxon>Panpulmonata</taxon>
        <taxon>Eupulmonata</taxon>
        <taxon>Stylommatophora</taxon>
        <taxon>Helicina</taxon>
        <taxon>Arionoidea</taxon>
        <taxon>Arionidae</taxon>
        <taxon>Arion</taxon>
    </lineage>
</organism>
<accession>A0A0B7C1M6</accession>